<evidence type="ECO:0000313" key="8">
    <source>
        <dbReference type="Proteomes" id="UP000076586"/>
    </source>
</evidence>
<dbReference type="InterPro" id="IPR022791">
    <property type="entry name" value="L-PG_synthase/AglD"/>
</dbReference>
<dbReference type="PANTHER" id="PTHR39087:SF2">
    <property type="entry name" value="UPF0104 MEMBRANE PROTEIN MJ1595"/>
    <property type="match status" value="1"/>
</dbReference>
<feature type="transmembrane region" description="Helical" evidence="6">
    <location>
        <begin position="284"/>
        <end position="310"/>
    </location>
</feature>
<feature type="transmembrane region" description="Helical" evidence="6">
    <location>
        <begin position="7"/>
        <end position="28"/>
    </location>
</feature>
<dbReference type="RefSeq" id="WP_068706332.1">
    <property type="nucleotide sequence ID" value="NZ_BDCR01000004.1"/>
</dbReference>
<keyword evidence="8" id="KW-1185">Reference proteome</keyword>
<keyword evidence="4 6" id="KW-1133">Transmembrane helix</keyword>
<name>A0A171AVI4_9BACT</name>
<organism evidence="7 8">
    <name type="scientific">Paludibacter jiangxiensis</name>
    <dbReference type="NCBI Taxonomy" id="681398"/>
    <lineage>
        <taxon>Bacteria</taxon>
        <taxon>Pseudomonadati</taxon>
        <taxon>Bacteroidota</taxon>
        <taxon>Bacteroidia</taxon>
        <taxon>Bacteroidales</taxon>
        <taxon>Paludibacteraceae</taxon>
        <taxon>Paludibacter</taxon>
    </lineage>
</organism>
<keyword evidence="3 6" id="KW-0812">Transmembrane</keyword>
<feature type="transmembrane region" description="Helical" evidence="6">
    <location>
        <begin position="48"/>
        <end position="64"/>
    </location>
</feature>
<comment type="caution">
    <text evidence="7">The sequence shown here is derived from an EMBL/GenBank/DDBJ whole genome shotgun (WGS) entry which is preliminary data.</text>
</comment>
<sequence>MSAWKKYYPVIKWLILILSYGFLAYKIYEFIQSPSSASGWSDLSWRKWGWLLLAVAFMPINFLIETTKWRYLISSLEHLSFRKALRSVMSGYATGFFTPNRVGEYPGRAVYLQSNNRWQAITFGMVGTLAQTIIISLFGLFSFMLLMGHQQMPFLANKTLLMAIFIAEMTIAFSIYLSLPKLSHFFSRWNISVKVNTLLKWLSTFRSKQLAYVLLLAFGRYLVFCLQLYCMLRFCSIGINLWQGVVSISTFYLFLTFTPSIAFSEAAIRGSYAVIFVGMFSDNSVGIALAGVLVWFVNAVIPMIIGSVFFSKTKV</sequence>
<feature type="transmembrane region" description="Helical" evidence="6">
    <location>
        <begin position="210"/>
        <end position="232"/>
    </location>
</feature>
<keyword evidence="5 6" id="KW-0472">Membrane</keyword>
<feature type="transmembrane region" description="Helical" evidence="6">
    <location>
        <begin position="120"/>
        <end position="147"/>
    </location>
</feature>
<dbReference type="AlphaFoldDB" id="A0A171AVI4"/>
<comment type="subcellular location">
    <subcellularLocation>
        <location evidence="1">Cell membrane</location>
        <topology evidence="1">Multi-pass membrane protein</topology>
    </subcellularLocation>
</comment>
<protein>
    <recommendedName>
        <fullName evidence="9">Lysylphosphatidylglycerol synthase TM region</fullName>
    </recommendedName>
</protein>
<dbReference type="OrthoDB" id="1121314at2"/>
<reference evidence="8" key="2">
    <citation type="journal article" date="2017" name="Genome Announc.">
        <title>Draft genome sequence of Paludibacter jiangxiensis NM7(T), a propionate-producing fermentative bacterium.</title>
        <authorList>
            <person name="Qiu Y.-L."/>
            <person name="Tourlousse D.M."/>
            <person name="Matsuura N."/>
            <person name="Ohashi A."/>
            <person name="Sekiguchi Y."/>
        </authorList>
    </citation>
    <scope>NUCLEOTIDE SEQUENCE [LARGE SCALE GENOMIC DNA]</scope>
    <source>
        <strain evidence="8">NM7</strain>
    </source>
</reference>
<gene>
    <name evidence="7" type="ORF">PJIAN_4886</name>
</gene>
<evidence type="ECO:0008006" key="9">
    <source>
        <dbReference type="Google" id="ProtNLM"/>
    </source>
</evidence>
<feature type="transmembrane region" description="Helical" evidence="6">
    <location>
        <begin position="159"/>
        <end position="179"/>
    </location>
</feature>
<feature type="transmembrane region" description="Helical" evidence="6">
    <location>
        <begin position="244"/>
        <end position="264"/>
    </location>
</feature>
<dbReference type="GO" id="GO:0005886">
    <property type="term" value="C:plasma membrane"/>
    <property type="evidence" value="ECO:0007669"/>
    <property type="project" value="UniProtKB-SubCell"/>
</dbReference>
<evidence type="ECO:0000256" key="1">
    <source>
        <dbReference type="ARBA" id="ARBA00004651"/>
    </source>
</evidence>
<evidence type="ECO:0000313" key="7">
    <source>
        <dbReference type="EMBL" id="GAT64336.1"/>
    </source>
</evidence>
<evidence type="ECO:0000256" key="6">
    <source>
        <dbReference type="SAM" id="Phobius"/>
    </source>
</evidence>
<proteinExistence type="predicted"/>
<accession>A0A171AVI4</accession>
<evidence type="ECO:0000256" key="3">
    <source>
        <dbReference type="ARBA" id="ARBA00022692"/>
    </source>
</evidence>
<dbReference type="STRING" id="681398.PJIAN_4886"/>
<keyword evidence="2" id="KW-1003">Cell membrane</keyword>
<dbReference type="Proteomes" id="UP000076586">
    <property type="component" value="Unassembled WGS sequence"/>
</dbReference>
<dbReference type="EMBL" id="BDCR01000004">
    <property type="protein sequence ID" value="GAT64336.1"/>
    <property type="molecule type" value="Genomic_DNA"/>
</dbReference>
<evidence type="ECO:0000256" key="4">
    <source>
        <dbReference type="ARBA" id="ARBA00022989"/>
    </source>
</evidence>
<evidence type="ECO:0000256" key="2">
    <source>
        <dbReference type="ARBA" id="ARBA00022475"/>
    </source>
</evidence>
<reference evidence="8" key="1">
    <citation type="submission" date="2016-04" db="EMBL/GenBank/DDBJ databases">
        <title>Draft genome sequence of Paludibacter jiangxiensis strain NM7.</title>
        <authorList>
            <person name="Qiu Y."/>
            <person name="Matsuura N."/>
            <person name="Ohashi A."/>
            <person name="Tourlousse M.D."/>
            <person name="Sekiguchi Y."/>
        </authorList>
    </citation>
    <scope>NUCLEOTIDE SEQUENCE [LARGE SCALE GENOMIC DNA]</scope>
    <source>
        <strain evidence="8">NM7</strain>
    </source>
</reference>
<dbReference type="Pfam" id="PF03706">
    <property type="entry name" value="LPG_synthase_TM"/>
    <property type="match status" value="1"/>
</dbReference>
<evidence type="ECO:0000256" key="5">
    <source>
        <dbReference type="ARBA" id="ARBA00023136"/>
    </source>
</evidence>
<dbReference type="PANTHER" id="PTHR39087">
    <property type="entry name" value="UPF0104 MEMBRANE PROTEIN MJ1595"/>
    <property type="match status" value="1"/>
</dbReference>